<dbReference type="InterPro" id="IPR027417">
    <property type="entry name" value="P-loop_NTPase"/>
</dbReference>
<dbReference type="Gene3D" id="3.40.50.300">
    <property type="entry name" value="P-loop containing nucleotide triphosphate hydrolases"/>
    <property type="match status" value="1"/>
</dbReference>
<keyword evidence="9" id="KW-1002">Plastid outer membrane</keyword>
<keyword evidence="2" id="KW-0813">Transport</keyword>
<evidence type="ECO:0000256" key="3">
    <source>
        <dbReference type="ARBA" id="ARBA00022528"/>
    </source>
</evidence>
<feature type="region of interest" description="Disordered" evidence="17">
    <location>
        <begin position="1649"/>
        <end position="1678"/>
    </location>
</feature>
<evidence type="ECO:0000256" key="14">
    <source>
        <dbReference type="ARBA" id="ARBA00023136"/>
    </source>
</evidence>
<dbReference type="GO" id="GO:0045036">
    <property type="term" value="P:protein targeting to chloroplast"/>
    <property type="evidence" value="ECO:0007669"/>
    <property type="project" value="TreeGrafter"/>
</dbReference>
<dbReference type="InterPro" id="IPR006703">
    <property type="entry name" value="G_AIG1"/>
</dbReference>
<feature type="region of interest" description="Disordered" evidence="17">
    <location>
        <begin position="1329"/>
        <end position="1351"/>
    </location>
</feature>
<dbReference type="InterPro" id="IPR045058">
    <property type="entry name" value="GIMA/IAN/Toc"/>
</dbReference>
<keyword evidence="11" id="KW-0653">Protein transport</keyword>
<feature type="region of interest" description="Disordered" evidence="17">
    <location>
        <begin position="1386"/>
        <end position="1409"/>
    </location>
</feature>
<feature type="compositionally biased region" description="Basic and acidic residues" evidence="17">
    <location>
        <begin position="1649"/>
        <end position="1662"/>
    </location>
</feature>
<dbReference type="InterPro" id="IPR024283">
    <property type="entry name" value="TOC159_MAD"/>
</dbReference>
<evidence type="ECO:0000256" key="13">
    <source>
        <dbReference type="ARBA" id="ARBA00023134"/>
    </source>
</evidence>
<evidence type="ECO:0000313" key="19">
    <source>
        <dbReference type="EMBL" id="KAF8725897.1"/>
    </source>
</evidence>
<evidence type="ECO:0000256" key="6">
    <source>
        <dbReference type="ARBA" id="ARBA00022723"/>
    </source>
</evidence>
<sequence length="2679" mass="291049">MATATNTARGAPMEEENPAPKIEEKDPLNKSEVAMTTTTGQAFVMPLEDKKSTMLVEEVPMIVKVAEKGTEAAKKGVASGKYKEEDEELERKDRGHVGLEDKNGEEEGGRGGDDHMKVEEAKTDGKVRILGVVEAMKNDDSGEIAKDIEFFGSMVEALVMLGVEKKKDNSELGDGTNFLASHDEVEGEDKSELLKEEQQKEQSGVIVEAKVEGDVESIVVEEEKPEPKGQKGEDVGFGGRDGGNFIEEKVTKASSVRIEAVELDVNVAPFPKANDALGYDKEATNDAMVVGGEEITKESIGNDTNIEYETTKSKQGNKTGTMAMNDGSVEEVAQEKTNSMLDDCPTRKDVDGQVIASEVEDEVGVASEEEVAYKVLDDVESTMIDKEKQKQEGEKNEEVGSLGGNDGELKGKDVEVLVLSFEVIEMEDKLASLAETSEKFSYAMQGSNNIVDVNEGSVPEVTLGSAYHMPKDISKEYNAEGQATASETEEEVHIVLEMSVVEKVENDERYLLDKDVKPKLESAKGKDIGSGGSDGGKLDEEKEAKVSVASMFVESQVGAMVVNGRSIDGVDMACEDSMLMGSSEKNRNTEDQTTENELKEEVHVILESNVTYKVSDDTEFDMAEDEKGEPEGEKSEEMEYVGGNGGKLDRGKDIKVFTDSAEVIELEDKLVPLAETNEKFGYVKEGSDDAVLVNEGNAYEVTPASAYSMLEDISKKEHSVDSQATSSEADKVGVVVEMYVADKLPIDAKSLLAKGEEGGSGGRDGSELDEEKEAEVSVVTTVFVEPEADAMVVNDRIIGEFSLASEDTMLVGSPKKKQNFEGRTTSHEIKEEVHVVGDSSMDGEKKAKAEGKNSEDIGFVSGNGSKLGEGKDVEVFLVTIEDTELEQKLAHLGETNENFGYAEERRDDLVDVNKGSVEVVIPASTCSLLEGISKKKHNVEGQATTSEAEEELGVVMDMYVPDKMSDDAKTLLAKEEKPILKGMENEEVGSGAWDGVEFDEKEAKVSISSIVFVEPEASAMVVINKSIDEIDFPCEDSVSVGSLENKQSAKGQITKIEVKEEVHVVVEPEVIDKVSDDIESNMDDEEKPKPECDKGEKIGSICGNVGDLDEEKDIEVFSVSVEAIELKDKLDPVAGTNENFGYEKEGSDDIVDVNEGSVEEVTPSSVFSALEDIYKKEYNAKGRTTMSDAKEDVRAIAETSVVENMPHYAKSLLPMEDKSLLECVEGKKIGSQGRDGAELDEEGEVKVSVVSIAVVEPEAGAMVENDRSTEEVALANEDDVLVDCPEMKQGDESQITKIEVHEEVNVVVESEVINMVHNDTYSYMADEEIPEPQGDKSEEIGSIGGNGGELDERKDIEAISVSVEAIELNDKLGPLAEANEKIGYEKEGSNDILEEEPKQEGVKGEKGDSRVWDGVELGEEKEAEVSVGRFVFVEQETCAMVVNDRNKKEVDLACEDIVLMGRPEKKQNTESHMVEEEKAKAEGEKGKEIGFVGGNGGELDEEKDVEVFTVSDEVTELEDNLAHLSGTNEEVGYVKEESDDIVVMDEGSVERVTPKSSYYVLEDISKKENSVEGQATTSEAEDIGVVVEMYVASNVPDDVKSLIAKEENPNLEGLKVEEVGYVGRGGGGLNEKEDEVFVASVVFFEPDETEQKVELEGDKSEEVGSICGDGDESDKEKKDKVSVVNIEAIQFEHKLASIAKTNFKLGYEKKIRDDIVVVGDEEVPKEPTKKDIDIEKETSNPEPSSEASTMVVNDGSLDELAPTSADSVLECSPIKELNFEPQSIASEAMKDGVEKPSKVENIATAVQDLGVEKSIEVENIVGAVKGIDVEKLIKDENVNADNSDGTLSLELPPKSIKENNDAEEIKGATDVVHREREFDDDIITEIVIGYEDGFGNEGNEDDDESNADTSPTPVAIFESNEATKQVMKENVEGSSIGMSSSRNFTNSMGGKIMLDASKDDGDEKGVDSTTHATVLNSENCASSDENVIISSQDGSKILAMDRPAGMGSLAPSLRPTTPNLLVSSDLAAIIANPTEEMTEEERKLHDKVELIRVKFMRLVYSLGATPNEMVVTQVLYRLGLVEGIMHGRQAKQASDLNNAWKKALSLEGEGENDLNFSCNILVLGKTGVGKSATINSIFGKEKSKTDAFNSATTSVQEIVGDVHGVKIRIIDTPGLQPSVMDQGSNRKVLAAIKKYTKKCPPDIVLYVDRLDCLSRDLNDLPLLKTITSVLGPSIWLNAIVALTHAASAPEDLNGAHMTYEVLMAQTSHIIQKSIRQATGDMNLMNPVAFAENHSSCQRNHEDQKVLPNGERWRHQILLLCYSAKILSEANSLVKLNDPNDGNLFGLCFCSVPLPFLMSSLLEPRAYPRLSTKLGGDSDIKLEDYSDLKQGDDEQEYDQLPKQQKNAYFSEEVKIPPSFDCDNPTYRYPFLEPTSTFTARPVLDAHGWDHDCGYDGVSMEETLAILNMFPANVAVHVTKDKKEFSIHLDSSVAAKHGENASTFACLDIQTSGHQLAYILRGETKIKSIKKNKTTGGFLVTFLGDTVATGVKLEDKISLGKRLSLVASTGAIRAQGDTGYGANLEACLKGKANPIGQSLSTLGISLMRWRQDLALGANLQSQFSTGRGSKMELRLGLNNKLSGQIGVKTSTSEQIQIALLGLVPIAVSIYKRLQPSEPSLA</sequence>
<keyword evidence="7" id="KW-0547">Nucleotide-binding</keyword>
<dbReference type="GO" id="GO:0046872">
    <property type="term" value="F:metal ion binding"/>
    <property type="evidence" value="ECO:0007669"/>
    <property type="project" value="UniProtKB-KW"/>
</dbReference>
<keyword evidence="3" id="KW-0150">Chloroplast</keyword>
<keyword evidence="20" id="KW-1185">Reference proteome</keyword>
<dbReference type="PANTHER" id="PTHR10903">
    <property type="entry name" value="GTPASE, IMAP FAMILY MEMBER-RELATED"/>
    <property type="match status" value="1"/>
</dbReference>
<dbReference type="EMBL" id="JACEFO010001653">
    <property type="protein sequence ID" value="KAF8725897.1"/>
    <property type="molecule type" value="Genomic_DNA"/>
</dbReference>
<evidence type="ECO:0000256" key="10">
    <source>
        <dbReference type="ARBA" id="ARBA00022842"/>
    </source>
</evidence>
<evidence type="ECO:0000256" key="8">
    <source>
        <dbReference type="ARBA" id="ARBA00022801"/>
    </source>
</evidence>
<feature type="compositionally biased region" description="Basic and acidic residues" evidence="17">
    <location>
        <begin position="1722"/>
        <end position="1739"/>
    </location>
</feature>
<dbReference type="SUPFAM" id="SSF52540">
    <property type="entry name" value="P-loop containing nucleoside triphosphate hydrolases"/>
    <property type="match status" value="1"/>
</dbReference>
<evidence type="ECO:0000256" key="9">
    <source>
        <dbReference type="ARBA" id="ARBA00022805"/>
    </source>
</evidence>
<protein>
    <recommendedName>
        <fullName evidence="18">AIG1-type G domain-containing protein</fullName>
    </recommendedName>
</protein>
<evidence type="ECO:0000256" key="1">
    <source>
        <dbReference type="ARBA" id="ARBA00001946"/>
    </source>
</evidence>
<dbReference type="Pfam" id="PF04548">
    <property type="entry name" value="AIG1"/>
    <property type="match status" value="1"/>
</dbReference>
<feature type="region of interest" description="Disordered" evidence="17">
    <location>
        <begin position="222"/>
        <end position="243"/>
    </location>
</feature>
<dbReference type="OrthoDB" id="8954335at2759"/>
<keyword evidence="13" id="KW-0342">GTP-binding</keyword>
<gene>
    <name evidence="19" type="ORF">HU200_020465</name>
</gene>
<evidence type="ECO:0000256" key="7">
    <source>
        <dbReference type="ARBA" id="ARBA00022741"/>
    </source>
</evidence>
<feature type="compositionally biased region" description="Basic and acidic residues" evidence="17">
    <location>
        <begin position="383"/>
        <end position="398"/>
    </location>
</feature>
<feature type="region of interest" description="Disordered" evidence="17">
    <location>
        <begin position="1"/>
        <end position="37"/>
    </location>
</feature>
<keyword evidence="4" id="KW-0934">Plastid</keyword>
<dbReference type="GO" id="GO:0005525">
    <property type="term" value="F:GTP binding"/>
    <property type="evidence" value="ECO:0007669"/>
    <property type="project" value="UniProtKB-KW"/>
</dbReference>
<feature type="compositionally biased region" description="Basic and acidic residues" evidence="17">
    <location>
        <begin position="222"/>
        <end position="234"/>
    </location>
</feature>
<evidence type="ECO:0000256" key="2">
    <source>
        <dbReference type="ARBA" id="ARBA00022448"/>
    </source>
</evidence>
<feature type="region of interest" description="Disordered" evidence="17">
    <location>
        <begin position="383"/>
        <end position="407"/>
    </location>
</feature>
<comment type="subcellular location">
    <subcellularLocation>
        <location evidence="15">Plastid</location>
        <location evidence="15">Chloroplast outer membrane</location>
        <topology evidence="15">Single-pass membrane protein</topology>
    </subcellularLocation>
</comment>
<reference evidence="19" key="1">
    <citation type="submission" date="2020-07" db="EMBL/GenBank/DDBJ databases">
        <title>Genome sequence and genetic diversity analysis of an under-domesticated orphan crop, white fonio (Digitaria exilis).</title>
        <authorList>
            <person name="Bennetzen J.L."/>
            <person name="Chen S."/>
            <person name="Ma X."/>
            <person name="Wang X."/>
            <person name="Yssel A.E.J."/>
            <person name="Chaluvadi S.R."/>
            <person name="Johnson M."/>
            <person name="Gangashetty P."/>
            <person name="Hamidou F."/>
            <person name="Sanogo M.D."/>
            <person name="Zwaenepoel A."/>
            <person name="Wallace J."/>
            <person name="Van De Peer Y."/>
            <person name="Van Deynze A."/>
        </authorList>
    </citation>
    <scope>NUCLEOTIDE SEQUENCE</scope>
    <source>
        <tissue evidence="19">Leaves</tissue>
    </source>
</reference>
<keyword evidence="6" id="KW-0479">Metal-binding</keyword>
<evidence type="ECO:0000256" key="17">
    <source>
        <dbReference type="SAM" id="MobiDB-lite"/>
    </source>
</evidence>
<evidence type="ECO:0000256" key="11">
    <source>
        <dbReference type="ARBA" id="ARBA00022927"/>
    </source>
</evidence>
<feature type="compositionally biased region" description="Basic and acidic residues" evidence="17">
    <location>
        <begin position="81"/>
        <end position="121"/>
    </location>
</feature>
<feature type="domain" description="AIG1-type G" evidence="18">
    <location>
        <begin position="2115"/>
        <end position="2343"/>
    </location>
</feature>
<keyword evidence="5" id="KW-0812">Transmembrane</keyword>
<feature type="region of interest" description="Disordered" evidence="17">
    <location>
        <begin position="620"/>
        <end position="645"/>
    </location>
</feature>
<accession>A0A835F1W5</accession>
<evidence type="ECO:0000256" key="16">
    <source>
        <dbReference type="ARBA" id="ARBA00023775"/>
    </source>
</evidence>
<feature type="region of interest" description="Disordered" evidence="17">
    <location>
        <begin position="70"/>
        <end position="121"/>
    </location>
</feature>
<dbReference type="Pfam" id="PF11886">
    <property type="entry name" value="TOC159_MAD"/>
    <property type="match status" value="1"/>
</dbReference>
<keyword evidence="12" id="KW-1133">Transmembrane helix</keyword>
<feature type="compositionally biased region" description="Polar residues" evidence="17">
    <location>
        <begin position="1740"/>
        <end position="1749"/>
    </location>
</feature>
<keyword evidence="8" id="KW-0378">Hydrolase</keyword>
<dbReference type="FunFam" id="3.40.50.300:FF:000413">
    <property type="entry name" value="Translocase of chloroplast 120, chloroplastic"/>
    <property type="match status" value="1"/>
</dbReference>
<keyword evidence="14" id="KW-0472">Membrane</keyword>
<comment type="caution">
    <text evidence="19">The sequence shown here is derived from an EMBL/GenBank/DDBJ whole genome shotgun (WGS) entry which is preliminary data.</text>
</comment>
<dbReference type="GO" id="GO:0016787">
    <property type="term" value="F:hydrolase activity"/>
    <property type="evidence" value="ECO:0007669"/>
    <property type="project" value="UniProtKB-KW"/>
</dbReference>
<dbReference type="PROSITE" id="PS51720">
    <property type="entry name" value="G_AIG1"/>
    <property type="match status" value="1"/>
</dbReference>
<evidence type="ECO:0000259" key="18">
    <source>
        <dbReference type="PROSITE" id="PS51720"/>
    </source>
</evidence>
<feature type="region of interest" description="Disordered" evidence="17">
    <location>
        <begin position="753"/>
        <end position="772"/>
    </location>
</feature>
<evidence type="ECO:0000256" key="12">
    <source>
        <dbReference type="ARBA" id="ARBA00022989"/>
    </source>
</evidence>
<evidence type="ECO:0000256" key="15">
    <source>
        <dbReference type="ARBA" id="ARBA00023766"/>
    </source>
</evidence>
<evidence type="ECO:0000256" key="5">
    <source>
        <dbReference type="ARBA" id="ARBA00022692"/>
    </source>
</evidence>
<dbReference type="Proteomes" id="UP000636709">
    <property type="component" value="Unassembled WGS sequence"/>
</dbReference>
<evidence type="ECO:0000313" key="20">
    <source>
        <dbReference type="Proteomes" id="UP000636709"/>
    </source>
</evidence>
<organism evidence="19 20">
    <name type="scientific">Digitaria exilis</name>
    <dbReference type="NCBI Taxonomy" id="1010633"/>
    <lineage>
        <taxon>Eukaryota</taxon>
        <taxon>Viridiplantae</taxon>
        <taxon>Streptophyta</taxon>
        <taxon>Embryophyta</taxon>
        <taxon>Tracheophyta</taxon>
        <taxon>Spermatophyta</taxon>
        <taxon>Magnoliopsida</taxon>
        <taxon>Liliopsida</taxon>
        <taxon>Poales</taxon>
        <taxon>Poaceae</taxon>
        <taxon>PACMAD clade</taxon>
        <taxon>Panicoideae</taxon>
        <taxon>Panicodae</taxon>
        <taxon>Paniceae</taxon>
        <taxon>Anthephorinae</taxon>
        <taxon>Digitaria</taxon>
    </lineage>
</organism>
<comment type="similarity">
    <text evidence="16">Belongs to the TRAFAC class TrmE-Era-EngA-EngB-Septin-like GTPase superfamily. AIG1/Toc34/Toc159-like paraseptin GTPase family. TOC159 subfamily.</text>
</comment>
<evidence type="ECO:0000256" key="4">
    <source>
        <dbReference type="ARBA" id="ARBA00022640"/>
    </source>
</evidence>
<keyword evidence="10" id="KW-0460">Magnesium</keyword>
<comment type="cofactor">
    <cofactor evidence="1">
        <name>Mg(2+)</name>
        <dbReference type="ChEBI" id="CHEBI:18420"/>
    </cofactor>
</comment>
<dbReference type="GO" id="GO:0015031">
    <property type="term" value="P:protein transport"/>
    <property type="evidence" value="ECO:0007669"/>
    <property type="project" value="UniProtKB-KW"/>
</dbReference>
<dbReference type="GO" id="GO:0009707">
    <property type="term" value="C:chloroplast outer membrane"/>
    <property type="evidence" value="ECO:0007669"/>
    <property type="project" value="UniProtKB-SubCell"/>
</dbReference>
<name>A0A835F1W5_9POAL</name>
<proteinExistence type="inferred from homology"/>
<feature type="region of interest" description="Disordered" evidence="17">
    <location>
        <begin position="1892"/>
        <end position="1911"/>
    </location>
</feature>
<feature type="region of interest" description="Disordered" evidence="17">
    <location>
        <begin position="1722"/>
        <end position="1749"/>
    </location>
</feature>
<dbReference type="PANTHER" id="PTHR10903:SF120">
    <property type="entry name" value="TRANSLOCASE OF CHLOROPLAST 159, CHLOROPLASTIC"/>
    <property type="match status" value="1"/>
</dbReference>